<keyword evidence="3" id="KW-1185">Reference proteome</keyword>
<evidence type="ECO:0000313" key="2">
    <source>
        <dbReference type="EMBL" id="GBP24883.1"/>
    </source>
</evidence>
<evidence type="ECO:0000256" key="1">
    <source>
        <dbReference type="SAM" id="MobiDB-lite"/>
    </source>
</evidence>
<dbReference type="Proteomes" id="UP000299102">
    <property type="component" value="Unassembled WGS sequence"/>
</dbReference>
<evidence type="ECO:0000313" key="3">
    <source>
        <dbReference type="Proteomes" id="UP000299102"/>
    </source>
</evidence>
<feature type="region of interest" description="Disordered" evidence="1">
    <location>
        <begin position="184"/>
        <end position="205"/>
    </location>
</feature>
<name>A0A4C1UEH1_EUMVA</name>
<sequence>MLTLEKDAQQSAQEDSDGRPPSAAQARPSGTVISPWINGGRWCRDKTIAGSRNDLLPSESEEMRGSQPDPEPAIVLSELELISSSERELALRFPLLDAEVAGEEERLDARLDAWLSASLELRLEEGVVTATNFLTIGIWSVNLRERSLGAETISGLGVQTAGSPEYIAGTDARSITAAARHSLLGTPHTRTRAESDTTEHGSKEC</sequence>
<proteinExistence type="predicted"/>
<feature type="region of interest" description="Disordered" evidence="1">
    <location>
        <begin position="1"/>
        <end position="71"/>
    </location>
</feature>
<dbReference type="EMBL" id="BGZK01000166">
    <property type="protein sequence ID" value="GBP24883.1"/>
    <property type="molecule type" value="Genomic_DNA"/>
</dbReference>
<organism evidence="2 3">
    <name type="scientific">Eumeta variegata</name>
    <name type="common">Bagworm moth</name>
    <name type="synonym">Eumeta japonica</name>
    <dbReference type="NCBI Taxonomy" id="151549"/>
    <lineage>
        <taxon>Eukaryota</taxon>
        <taxon>Metazoa</taxon>
        <taxon>Ecdysozoa</taxon>
        <taxon>Arthropoda</taxon>
        <taxon>Hexapoda</taxon>
        <taxon>Insecta</taxon>
        <taxon>Pterygota</taxon>
        <taxon>Neoptera</taxon>
        <taxon>Endopterygota</taxon>
        <taxon>Lepidoptera</taxon>
        <taxon>Glossata</taxon>
        <taxon>Ditrysia</taxon>
        <taxon>Tineoidea</taxon>
        <taxon>Psychidae</taxon>
        <taxon>Oiketicinae</taxon>
        <taxon>Eumeta</taxon>
    </lineage>
</organism>
<dbReference type="AlphaFoldDB" id="A0A4C1UEH1"/>
<gene>
    <name evidence="2" type="ORF">EVAR_14217_1</name>
</gene>
<reference evidence="2 3" key="1">
    <citation type="journal article" date="2019" name="Commun. Biol.">
        <title>The bagworm genome reveals a unique fibroin gene that provides high tensile strength.</title>
        <authorList>
            <person name="Kono N."/>
            <person name="Nakamura H."/>
            <person name="Ohtoshi R."/>
            <person name="Tomita M."/>
            <person name="Numata K."/>
            <person name="Arakawa K."/>
        </authorList>
    </citation>
    <scope>NUCLEOTIDE SEQUENCE [LARGE SCALE GENOMIC DNA]</scope>
</reference>
<accession>A0A4C1UEH1</accession>
<protein>
    <submittedName>
        <fullName evidence="2">Uncharacterized protein</fullName>
    </submittedName>
</protein>
<feature type="compositionally biased region" description="Basic and acidic residues" evidence="1">
    <location>
        <begin position="191"/>
        <end position="205"/>
    </location>
</feature>
<comment type="caution">
    <text evidence="2">The sequence shown here is derived from an EMBL/GenBank/DDBJ whole genome shotgun (WGS) entry which is preliminary data.</text>
</comment>